<evidence type="ECO:0000313" key="3">
    <source>
        <dbReference type="Proteomes" id="UP000789759"/>
    </source>
</evidence>
<reference evidence="2" key="1">
    <citation type="submission" date="2021-06" db="EMBL/GenBank/DDBJ databases">
        <authorList>
            <person name="Kallberg Y."/>
            <person name="Tangrot J."/>
            <person name="Rosling A."/>
        </authorList>
    </citation>
    <scope>NUCLEOTIDE SEQUENCE</scope>
    <source>
        <strain evidence="2">FL966</strain>
    </source>
</reference>
<keyword evidence="3" id="KW-1185">Reference proteome</keyword>
<organism evidence="2 3">
    <name type="scientific">Cetraspora pellucida</name>
    <dbReference type="NCBI Taxonomy" id="1433469"/>
    <lineage>
        <taxon>Eukaryota</taxon>
        <taxon>Fungi</taxon>
        <taxon>Fungi incertae sedis</taxon>
        <taxon>Mucoromycota</taxon>
        <taxon>Glomeromycotina</taxon>
        <taxon>Glomeromycetes</taxon>
        <taxon>Diversisporales</taxon>
        <taxon>Gigasporaceae</taxon>
        <taxon>Cetraspora</taxon>
    </lineage>
</organism>
<protein>
    <submittedName>
        <fullName evidence="2">13842_t:CDS:1</fullName>
    </submittedName>
</protein>
<dbReference type="AlphaFoldDB" id="A0A9N9PBW0"/>
<proteinExistence type="predicted"/>
<comment type="caution">
    <text evidence="2">The sequence shown here is derived from an EMBL/GenBank/DDBJ whole genome shotgun (WGS) entry which is preliminary data.</text>
</comment>
<sequence length="101" mass="11371">MTEIEEIHNSSNKSSIKDLPNQNSTAVTLYSLDELNLIEDETECSNSTLASMLTEENQLEALAMKVPPKNLWQASLQSHTKKKGRVNQQWTALRGQALTKR</sequence>
<name>A0A9N9PBW0_9GLOM</name>
<feature type="non-terminal residue" evidence="2">
    <location>
        <position position="101"/>
    </location>
</feature>
<evidence type="ECO:0000313" key="2">
    <source>
        <dbReference type="EMBL" id="CAG8807589.1"/>
    </source>
</evidence>
<accession>A0A9N9PBW0</accession>
<feature type="region of interest" description="Disordered" evidence="1">
    <location>
        <begin position="1"/>
        <end position="20"/>
    </location>
</feature>
<feature type="compositionally biased region" description="Polar residues" evidence="1">
    <location>
        <begin position="9"/>
        <end position="20"/>
    </location>
</feature>
<dbReference type="EMBL" id="CAJVQA010035742">
    <property type="protein sequence ID" value="CAG8807589.1"/>
    <property type="molecule type" value="Genomic_DNA"/>
</dbReference>
<evidence type="ECO:0000256" key="1">
    <source>
        <dbReference type="SAM" id="MobiDB-lite"/>
    </source>
</evidence>
<gene>
    <name evidence="2" type="ORF">CPELLU_LOCUS18310</name>
</gene>
<dbReference type="Proteomes" id="UP000789759">
    <property type="component" value="Unassembled WGS sequence"/>
</dbReference>